<sequence length="174" mass="19348">MKKLSLFFLMLMSFSAFSQVETPTQNSKWTFGGYAGLTGGFGSNSGIAVHIAPRVGYKISENLETGLMGSLNWQNSSYSYSTLFGIGPFVNYYLGRNFYLGSQFQEYFINQKIKSSEEKYSSNEAALYIGGGYMQRMGNNSYLQIGGMYNVLWKQNNSIFSSGFVPNIGVVFGL</sequence>
<dbReference type="AlphaFoldDB" id="A0A2S7I6K6"/>
<evidence type="ECO:0000313" key="2">
    <source>
        <dbReference type="EMBL" id="PPZ92212.1"/>
    </source>
</evidence>
<gene>
    <name evidence="2" type="ORF">C3729_04345</name>
</gene>
<name>A0A2S7I6K6_9FLAO</name>
<feature type="signal peptide" evidence="1">
    <location>
        <begin position="1"/>
        <end position="18"/>
    </location>
</feature>
<evidence type="ECO:0000313" key="3">
    <source>
        <dbReference type="Proteomes" id="UP000238565"/>
    </source>
</evidence>
<accession>A0A2S7I6K6</accession>
<organism evidence="2 3">
    <name type="scientific">Cloacibacterium normanense</name>
    <dbReference type="NCBI Taxonomy" id="237258"/>
    <lineage>
        <taxon>Bacteria</taxon>
        <taxon>Pseudomonadati</taxon>
        <taxon>Bacteroidota</taxon>
        <taxon>Flavobacteriia</taxon>
        <taxon>Flavobacteriales</taxon>
        <taxon>Weeksellaceae</taxon>
    </lineage>
</organism>
<comment type="caution">
    <text evidence="2">The sequence shown here is derived from an EMBL/GenBank/DDBJ whole genome shotgun (WGS) entry which is preliminary data.</text>
</comment>
<dbReference type="Proteomes" id="UP000238565">
    <property type="component" value="Unassembled WGS sequence"/>
</dbReference>
<protein>
    <recommendedName>
        <fullName evidence="4">Outer membrane beta-barrel domain protein</fullName>
    </recommendedName>
</protein>
<keyword evidence="1" id="KW-0732">Signal</keyword>
<evidence type="ECO:0008006" key="4">
    <source>
        <dbReference type="Google" id="ProtNLM"/>
    </source>
</evidence>
<evidence type="ECO:0000256" key="1">
    <source>
        <dbReference type="SAM" id="SignalP"/>
    </source>
</evidence>
<dbReference type="RefSeq" id="WP_104793030.1">
    <property type="nucleotide sequence ID" value="NZ_PTPZ01000002.1"/>
</dbReference>
<reference evidence="2 3" key="1">
    <citation type="submission" date="2018-02" db="EMBL/GenBank/DDBJ databases">
        <title>Draft genome sequence of bacterial isolates from marine environment.</title>
        <authorList>
            <person name="Singh S.K."/>
            <person name="Hill R."/>
            <person name="Major S."/>
            <person name="Cai H."/>
            <person name="Li Y."/>
        </authorList>
    </citation>
    <scope>NUCLEOTIDE SEQUENCE [LARGE SCALE GENOMIC DNA]</scope>
    <source>
        <strain evidence="2 3">IMET F</strain>
    </source>
</reference>
<proteinExistence type="predicted"/>
<dbReference type="EMBL" id="PTPZ01000002">
    <property type="protein sequence ID" value="PPZ92212.1"/>
    <property type="molecule type" value="Genomic_DNA"/>
</dbReference>
<feature type="chain" id="PRO_5015418922" description="Outer membrane beta-barrel domain protein" evidence="1">
    <location>
        <begin position="19"/>
        <end position="174"/>
    </location>
</feature>